<dbReference type="AlphaFoldDB" id="A0A9P1GGM3"/>
<feature type="compositionally biased region" description="Basic residues" evidence="1">
    <location>
        <begin position="598"/>
        <end position="610"/>
    </location>
</feature>
<comment type="caution">
    <text evidence="2">The sequence shown here is derived from an EMBL/GenBank/DDBJ whole genome shotgun (WGS) entry which is preliminary data.</text>
</comment>
<dbReference type="EMBL" id="CAMXCT030005446">
    <property type="protein sequence ID" value="CAL4799715.1"/>
    <property type="molecule type" value="Genomic_DNA"/>
</dbReference>
<feature type="region of interest" description="Disordered" evidence="1">
    <location>
        <begin position="557"/>
        <end position="610"/>
    </location>
</feature>
<evidence type="ECO:0000313" key="2">
    <source>
        <dbReference type="EMBL" id="CAI4012403.1"/>
    </source>
</evidence>
<feature type="compositionally biased region" description="Basic residues" evidence="1">
    <location>
        <begin position="55"/>
        <end position="65"/>
    </location>
</feature>
<dbReference type="EMBL" id="CAMXCT020005446">
    <property type="protein sequence ID" value="CAL1165778.1"/>
    <property type="molecule type" value="Genomic_DNA"/>
</dbReference>
<reference evidence="2" key="1">
    <citation type="submission" date="2022-10" db="EMBL/GenBank/DDBJ databases">
        <authorList>
            <person name="Chen Y."/>
            <person name="Dougan E. K."/>
            <person name="Chan C."/>
            <person name="Rhodes N."/>
            <person name="Thang M."/>
        </authorList>
    </citation>
    <scope>NUCLEOTIDE SEQUENCE</scope>
</reference>
<evidence type="ECO:0000313" key="3">
    <source>
        <dbReference type="EMBL" id="CAL1165778.1"/>
    </source>
</evidence>
<feature type="region of interest" description="Disordered" evidence="1">
    <location>
        <begin position="637"/>
        <end position="690"/>
    </location>
</feature>
<dbReference type="Proteomes" id="UP001152797">
    <property type="component" value="Unassembled WGS sequence"/>
</dbReference>
<feature type="compositionally biased region" description="Basic and acidic residues" evidence="1">
    <location>
        <begin position="217"/>
        <end position="534"/>
    </location>
</feature>
<sequence>MADELRAHIEQAKLRRSKVIAVDSEGSSGVSIGSEANASDSTEVLGGRPECEPKKKVRKVIVKKKNVSEKERGEKKTEGKNDAQLARAYWDPNSEYYKFNTYDWDAYNARVKEQLKHGDLSTSTGSPSPVPSIGRARSDVSHSTVGPSASFVALQLHRSKTGELSPFQKKLEAAAAQEGQEIMQKALEEQAKAKKMLEEARQLLMQAEETANQEATEASRSEAEKKVKDNEQKKEESLRSEAEKRAKEDEQKKREDAQKEEALRIEAEKEAKEDEQKRLAEDQKKEALRIEAEKKAKEEQDALQKKREDAAKKEALRIEAEKKAKEDEQKKREKEQKKEALRIEGEKKANDDEQKKREEEQKKEALRIEAEKKTKEDEQKRLEEDQKKEALRIEAEKKAKEEQDALHKREDDAKKEALRIEAEKKDKEDEQKKREEEKKQEALRIEAEKKAKEDEQKKYEEEQEKEDQKKEALRIEAEKKAKEDEQKKGEDAQKEEEQKKEALKAKDNEQKKSEDAQKEEALRIEAEKKKAKEEEAQEMIAKATEMMARATEIIKVAEAQKGGDDKNGDDIQPGKDTGKTKAEKQKAEAHARYMRSSLKTRHSSKKRGVRKWLLEHEMNTKFTEPIAEAMRLHKRTDPKLFEKETRFHPELPQTEEKKAAKAKKEKKEKPEKTEADQKADEEKRQLKEAKKAGFERSDKFKASVKEDFDEKKRTCATSEEIQECVSAKQDLEKVCEPLKVQKVVLALQVRVSCDHLRLGVKGRFKVLHCFTCIGDASTPFERDICEKLASGESQGNTSEFTSKLAAYTLGNESRDFFRNNPLPLEPCYVKVPVKLSDGSEGETSLPLHLPYDIVKYLICDCGLWLDDDLVSNYWSHLELVKDNLAVSTQEFRNAAGRVWPIGFYGDEAAMGLIHAPTNQIYGLFTNLPLFRPKSTRLSRFLLFSVESENILSMEATLFPVLELITESFNKLIRFGCHGIRFLLTEIRGDQAFCHVLHEVRTLRVNARFVHTFRDEDSMMTLKRWSKNQMAKPEKST</sequence>
<feature type="compositionally biased region" description="Basic and acidic residues" evidence="1">
    <location>
        <begin position="665"/>
        <end position="690"/>
    </location>
</feature>
<feature type="compositionally biased region" description="Basic and acidic residues" evidence="1">
    <location>
        <begin position="66"/>
        <end position="81"/>
    </location>
</feature>
<gene>
    <name evidence="2" type="ORF">C1SCF055_LOCUS37465</name>
</gene>
<feature type="compositionally biased region" description="Basic and acidic residues" evidence="1">
    <location>
        <begin position="561"/>
        <end position="591"/>
    </location>
</feature>
<feature type="compositionally biased region" description="Low complexity" evidence="1">
    <location>
        <begin position="206"/>
        <end position="216"/>
    </location>
</feature>
<organism evidence="2">
    <name type="scientific">Cladocopium goreaui</name>
    <dbReference type="NCBI Taxonomy" id="2562237"/>
    <lineage>
        <taxon>Eukaryota</taxon>
        <taxon>Sar</taxon>
        <taxon>Alveolata</taxon>
        <taxon>Dinophyceae</taxon>
        <taxon>Suessiales</taxon>
        <taxon>Symbiodiniaceae</taxon>
        <taxon>Cladocopium</taxon>
    </lineage>
</organism>
<proteinExistence type="predicted"/>
<evidence type="ECO:0000313" key="4">
    <source>
        <dbReference type="EMBL" id="CAL4799715.1"/>
    </source>
</evidence>
<evidence type="ECO:0000313" key="5">
    <source>
        <dbReference type="Proteomes" id="UP001152797"/>
    </source>
</evidence>
<keyword evidence="5" id="KW-1185">Reference proteome</keyword>
<feature type="compositionally biased region" description="Basic and acidic residues" evidence="1">
    <location>
        <begin position="637"/>
        <end position="659"/>
    </location>
</feature>
<reference evidence="3" key="2">
    <citation type="submission" date="2024-04" db="EMBL/GenBank/DDBJ databases">
        <authorList>
            <person name="Chen Y."/>
            <person name="Shah S."/>
            <person name="Dougan E. K."/>
            <person name="Thang M."/>
            <person name="Chan C."/>
        </authorList>
    </citation>
    <scope>NUCLEOTIDE SEQUENCE [LARGE SCALE GENOMIC DNA]</scope>
</reference>
<dbReference type="EMBL" id="CAMXCT010005446">
    <property type="protein sequence ID" value="CAI4012403.1"/>
    <property type="molecule type" value="Genomic_DNA"/>
</dbReference>
<name>A0A9P1GGM3_9DINO</name>
<feature type="region of interest" description="Disordered" evidence="1">
    <location>
        <begin position="204"/>
        <end position="537"/>
    </location>
</feature>
<feature type="region of interest" description="Disordered" evidence="1">
    <location>
        <begin position="25"/>
        <end position="85"/>
    </location>
</feature>
<evidence type="ECO:0000256" key="1">
    <source>
        <dbReference type="SAM" id="MobiDB-lite"/>
    </source>
</evidence>
<accession>A0A9P1GGM3</accession>
<feature type="compositionally biased region" description="Low complexity" evidence="1">
    <location>
        <begin position="25"/>
        <end position="35"/>
    </location>
</feature>
<feature type="region of interest" description="Disordered" evidence="1">
    <location>
        <begin position="116"/>
        <end position="145"/>
    </location>
</feature>
<protein>
    <submittedName>
        <fullName evidence="4">Hydrocephalus-inducing protein homolog</fullName>
    </submittedName>
</protein>